<dbReference type="GO" id="GO:0032040">
    <property type="term" value="C:small-subunit processome"/>
    <property type="evidence" value="ECO:0007669"/>
    <property type="project" value="TreeGrafter"/>
</dbReference>
<keyword evidence="4" id="KW-1185">Reference proteome</keyword>
<feature type="transmembrane region" description="Helical" evidence="1">
    <location>
        <begin position="21"/>
        <end position="43"/>
    </location>
</feature>
<dbReference type="SUPFAM" id="SSF50969">
    <property type="entry name" value="YVTN repeat-like/Quinoprotein amine dehydrogenase"/>
    <property type="match status" value="1"/>
</dbReference>
<dbReference type="RefSeq" id="XP_024332217.1">
    <property type="nucleotide sequence ID" value="XM_024475055.1"/>
</dbReference>
<evidence type="ECO:0000313" key="3">
    <source>
        <dbReference type="EMBL" id="KKO76475.1"/>
    </source>
</evidence>
<dbReference type="GeneID" id="36319986"/>
<dbReference type="Pfam" id="PF25171">
    <property type="entry name" value="Beta-prop_WDR36-Utp21_1st"/>
    <property type="match status" value="1"/>
</dbReference>
<dbReference type="PANTHER" id="PTHR22840:SF12">
    <property type="entry name" value="WD REPEAT-CONTAINING PROTEIN 36"/>
    <property type="match status" value="1"/>
</dbReference>
<evidence type="ECO:0000313" key="4">
    <source>
        <dbReference type="Proteomes" id="UP000034350"/>
    </source>
</evidence>
<dbReference type="AlphaFoldDB" id="A0A0F9WIU3"/>
<dbReference type="GO" id="GO:0034388">
    <property type="term" value="C:Pwp2p-containing subcomplex of 90S preribosome"/>
    <property type="evidence" value="ECO:0007669"/>
    <property type="project" value="TreeGrafter"/>
</dbReference>
<sequence length="672" mass="80333">MINSSIYKFYRSLNIKIQKDIIIDKLGSSVIFIIAAHNSFYIYDIEKFNILLISPYIPLIEKIYFYRDVVYVISNKDILVYKRAVLFHTMHFDRQVRSINFLDCFLFVILSDGNMFIYETSNYCCDDTSIKCDTTYLSTLEGVKTIYHPQTYINKIVIQYNDKLVLYNFIKNKVIYEYKNIKSNFIKLAETKVLDIIGVLYNDRIDIFNLKQDKIVFTINFTQNTTSDFSDIDFSVDKLLFVKDNCLYIYDMINKYQICYKNNVFNAKFIDDTYILIITESEIFISEIINGKLNTIKYKLINVPNIIGIEFINNKNFIIINKDAVVRYNIYNDNNFAKILIDKNDQDELSDKCSIKYSVYKNNVILYKKNTLFNVDLEYKRSTTLLRNLLENISLYKERALLVTEKYTLLNIKSKLVHYKLEKKYSKVCYYEDFIISYTDKEIFIQNITNKHSYEIYLLDITNIRVLEGFICISTKFALFFYNFNETESFRKFSIENILDWDINNKILCVLQKRSIYIYDILSNILIDKITNEADMKYIRFSKDNFFLLVVTESDEIIMLCNKVFNTKYKEETENILNIDLLSLDNKPESANWNINEIFNIKYQTIDIDEIIDDIFCNLESNYLKYNALLNLVLKKYYKKISKEKIKEIYEKYKIISKKYLENYIRCIKYYQ</sequence>
<dbReference type="PANTHER" id="PTHR22840">
    <property type="entry name" value="WD REPEAT-CONTAINING PROTEIN 36"/>
    <property type="match status" value="1"/>
</dbReference>
<dbReference type="Gene3D" id="2.130.10.10">
    <property type="entry name" value="YVTN repeat-like/Quinoprotein amine dehydrogenase"/>
    <property type="match status" value="1"/>
</dbReference>
<feature type="domain" description="WDR36/Utp21 N-terminal" evidence="2">
    <location>
        <begin position="35"/>
        <end position="238"/>
    </location>
</feature>
<accession>A0A0F9WIU3</accession>
<gene>
    <name evidence="3" type="ORF">AAJ76_3000145075</name>
</gene>
<dbReference type="InterPro" id="IPR015943">
    <property type="entry name" value="WD40/YVTN_repeat-like_dom_sf"/>
</dbReference>
<dbReference type="InterPro" id="IPR059157">
    <property type="entry name" value="WDR36-Utp21_N"/>
</dbReference>
<comment type="caution">
    <text evidence="3">The sequence shown here is derived from an EMBL/GenBank/DDBJ whole genome shotgun (WGS) entry which is preliminary data.</text>
</comment>
<evidence type="ECO:0000259" key="2">
    <source>
        <dbReference type="Pfam" id="PF25171"/>
    </source>
</evidence>
<evidence type="ECO:0000256" key="1">
    <source>
        <dbReference type="SAM" id="Phobius"/>
    </source>
</evidence>
<reference evidence="3 4" key="1">
    <citation type="journal article" date="2015" name="Environ. Microbiol.">
        <title>Genome analyses suggest the presence of polyploidy and recent human-driven expansions in eight global populations of the honeybee pathogen Nosema ceranae.</title>
        <authorList>
            <person name="Pelin A."/>
            <person name="Selman M."/>
            <person name="Aris-Brosou S."/>
            <person name="Farinelli L."/>
            <person name="Corradi N."/>
        </authorList>
    </citation>
    <scope>NUCLEOTIDE SEQUENCE [LARGE SCALE GENOMIC DNA]</scope>
    <source>
        <strain evidence="3 4">PA08 1199</strain>
    </source>
</reference>
<dbReference type="GO" id="GO:0006364">
    <property type="term" value="P:rRNA processing"/>
    <property type="evidence" value="ECO:0007669"/>
    <property type="project" value="TreeGrafter"/>
</dbReference>
<dbReference type="OrthoDB" id="2190571at2759"/>
<dbReference type="Proteomes" id="UP000034350">
    <property type="component" value="Unassembled WGS sequence"/>
</dbReference>
<dbReference type="VEuPathDB" id="MicrosporidiaDB:AAJ76_3000145075"/>
<dbReference type="InterPro" id="IPR011044">
    <property type="entry name" value="Quino_amine_DH_bsu"/>
</dbReference>
<dbReference type="VEuPathDB" id="MicrosporidiaDB:G9O61_00g016140"/>
<organism evidence="3 4">
    <name type="scientific">Vairimorpha ceranae</name>
    <dbReference type="NCBI Taxonomy" id="40302"/>
    <lineage>
        <taxon>Eukaryota</taxon>
        <taxon>Fungi</taxon>
        <taxon>Fungi incertae sedis</taxon>
        <taxon>Microsporidia</taxon>
        <taxon>Nosematidae</taxon>
        <taxon>Vairimorpha</taxon>
    </lineage>
</organism>
<keyword evidence="1" id="KW-0812">Transmembrane</keyword>
<dbReference type="EMBL" id="JPQZ01000003">
    <property type="protein sequence ID" value="KKO76475.1"/>
    <property type="molecule type" value="Genomic_DNA"/>
</dbReference>
<keyword evidence="1" id="KW-0472">Membrane</keyword>
<proteinExistence type="predicted"/>
<protein>
    <submittedName>
        <fullName evidence="3">Putative wd repeat-containing</fullName>
    </submittedName>
</protein>
<dbReference type="VEuPathDB" id="MicrosporidiaDB:NCER_100967"/>
<name>A0A0F9WIU3_9MICR</name>
<keyword evidence="1" id="KW-1133">Transmembrane helix</keyword>